<keyword evidence="4 5" id="KW-0472">Membrane</keyword>
<feature type="transmembrane region" description="Helical" evidence="5">
    <location>
        <begin position="160"/>
        <end position="179"/>
    </location>
</feature>
<accession>A0A7U5MQ15</accession>
<dbReference type="PANTHER" id="PTHR23514:SF13">
    <property type="entry name" value="INNER MEMBRANE PROTEIN YBJJ"/>
    <property type="match status" value="1"/>
</dbReference>
<dbReference type="Gene3D" id="1.20.1250.20">
    <property type="entry name" value="MFS general substrate transporter like domains"/>
    <property type="match status" value="2"/>
</dbReference>
<dbReference type="GO" id="GO:0022857">
    <property type="term" value="F:transmembrane transporter activity"/>
    <property type="evidence" value="ECO:0007669"/>
    <property type="project" value="InterPro"/>
</dbReference>
<evidence type="ECO:0000256" key="2">
    <source>
        <dbReference type="ARBA" id="ARBA00022692"/>
    </source>
</evidence>
<proteinExistence type="predicted"/>
<dbReference type="EMBL" id="CP015267">
    <property type="protein sequence ID" value="ASL17584.1"/>
    <property type="molecule type" value="Genomic_DNA"/>
</dbReference>
<feature type="transmembrane region" description="Helical" evidence="5">
    <location>
        <begin position="351"/>
        <end position="372"/>
    </location>
</feature>
<keyword evidence="3 5" id="KW-1133">Transmembrane helix</keyword>
<name>A0A7U5MQ15_MYCIT</name>
<dbReference type="PANTHER" id="PTHR23514">
    <property type="entry name" value="BYPASS OF STOP CODON PROTEIN 6"/>
    <property type="match status" value="1"/>
</dbReference>
<feature type="transmembrane region" description="Helical" evidence="5">
    <location>
        <begin position="39"/>
        <end position="58"/>
    </location>
</feature>
<dbReference type="AlphaFoldDB" id="A0A7U5MQ15"/>
<dbReference type="Proteomes" id="UP000198286">
    <property type="component" value="Chromosome"/>
</dbReference>
<dbReference type="Pfam" id="PF07690">
    <property type="entry name" value="MFS_1"/>
    <property type="match status" value="1"/>
</dbReference>
<evidence type="ECO:0000313" key="6">
    <source>
        <dbReference type="EMBL" id="ASL17584.1"/>
    </source>
</evidence>
<gene>
    <name evidence="6" type="ORF">MYCOZU2_05228</name>
</gene>
<dbReference type="InterPro" id="IPR011701">
    <property type="entry name" value="MFS"/>
</dbReference>
<organism evidence="6 7">
    <name type="scientific">Mycobacterium intracellulare subsp. chimaera</name>
    <dbReference type="NCBI Taxonomy" id="222805"/>
    <lineage>
        <taxon>Bacteria</taxon>
        <taxon>Bacillati</taxon>
        <taxon>Actinomycetota</taxon>
        <taxon>Actinomycetes</taxon>
        <taxon>Mycobacteriales</taxon>
        <taxon>Mycobacteriaceae</taxon>
        <taxon>Mycobacterium</taxon>
        <taxon>Mycobacterium avium complex (MAC)</taxon>
    </lineage>
</organism>
<dbReference type="CDD" id="cd17393">
    <property type="entry name" value="MFS_MosC_like"/>
    <property type="match status" value="1"/>
</dbReference>
<evidence type="ECO:0000256" key="5">
    <source>
        <dbReference type="SAM" id="Phobius"/>
    </source>
</evidence>
<evidence type="ECO:0000313" key="7">
    <source>
        <dbReference type="Proteomes" id="UP000198286"/>
    </source>
</evidence>
<feature type="transmembrane region" description="Helical" evidence="5">
    <location>
        <begin position="200"/>
        <end position="222"/>
    </location>
</feature>
<dbReference type="InterPro" id="IPR036259">
    <property type="entry name" value="MFS_trans_sf"/>
</dbReference>
<evidence type="ECO:0000256" key="3">
    <source>
        <dbReference type="ARBA" id="ARBA00022989"/>
    </source>
</evidence>
<feature type="transmembrane region" description="Helical" evidence="5">
    <location>
        <begin position="271"/>
        <end position="290"/>
    </location>
</feature>
<evidence type="ECO:0000256" key="1">
    <source>
        <dbReference type="ARBA" id="ARBA00004141"/>
    </source>
</evidence>
<feature type="transmembrane region" description="Helical" evidence="5">
    <location>
        <begin position="133"/>
        <end position="154"/>
    </location>
</feature>
<protein>
    <submittedName>
        <fullName evidence="6">Transporter, major facilitator family protein</fullName>
    </submittedName>
</protein>
<keyword evidence="2 5" id="KW-0812">Transmembrane</keyword>
<sequence length="393" mass="39813">MRRAKRGVTAAFIAHGLVFSSWAAHIPRVKDELGLSDAALGTALFGAPLGSVVATLASHWALRRWGSHRLIPVMVAGYAVAGTTVGLAKSGAALFGALALWGTFQGALDVAMNTQAATVERAARAPIMARFHGMWSVGTLVGAVIGAACVGAGIGLTAQLTVLGAVVLIVVGTLTRRLIPDAADDSDTSSGPTPQGRRAWMTPTVAILAAVSFASFLCEGAATDWSANYLRNVVGAGPSVSALSYAAYTPTMVITRFGAPRLHARVPSRRLLPALAVVAVAGMSVTLATANAAVGVLGFAALGVGVALLVPTAFSAAYGASEAGSAIAIVAATGWLGYLLGPPLIGHLSGWVGLSAALATIPVMMSIVGIAIRYNPAFDKADEFHRDVATPAG</sequence>
<reference evidence="6 7" key="1">
    <citation type="journal article" date="2017" name="Lancet Infect. Dis.">
        <title>Global outbreak of severe Mycobacterium chimaera disease after cardiac surgery: a molecular epidemiological study.</title>
        <authorList>
            <person name="van Ingen J."/>
            <person name="Kohl T."/>
            <person name="Kranzer K."/>
            <person name="Hasse B."/>
            <person name="Keller P."/>
            <person name="Szafranska A."/>
            <person name="Hillemann D."/>
            <person name="Chand M."/>
            <person name="Schreiber P."/>
            <person name="Sommerstein R."/>
            <person name="Berger C."/>
            <person name="Genoni M."/>
            <person name="Ruegg C."/>
            <person name="Troillet N."/>
            <person name="Widmer A.F."/>
            <person name="Becker S.L."/>
            <person name="Herrmann M."/>
            <person name="Eckmanns T."/>
            <person name="Haller S."/>
            <person name="Hoeller C."/>
            <person name="Debast S.B."/>
            <person name="Wolfhagen M.J."/>
            <person name="Hopman J."/>
            <person name="Kluytmans J."/>
            <person name="Langelaar M."/>
            <person name="Notermans D.W."/>
            <person name="ten Oever J."/>
            <person name="van den Barselaar P."/>
            <person name="Vonk A.B.A."/>
            <person name="Vos M.C."/>
            <person name="Ahmed N."/>
            <person name="Brown T."/>
            <person name="Crook D."/>
            <person name="Lamagni T."/>
            <person name="Phin N."/>
            <person name="Smith E.G."/>
            <person name="Zambon M."/>
            <person name="Serr A."/>
            <person name="Goetting T."/>
            <person name="Ebner W."/>
            <person name="Thuermer A."/>
            <person name="Utpatel C."/>
            <person name="Sproer C."/>
            <person name="Bunk B."/>
            <person name="Nubel U."/>
            <person name="Bloemberg G."/>
            <person name="Bottger E."/>
            <person name="Niemann S."/>
            <person name="Wagner D."/>
            <person name="Sax H."/>
        </authorList>
    </citation>
    <scope>NUCLEOTIDE SEQUENCE [LARGE SCALE GENOMIC DNA]</scope>
    <source>
        <strain evidence="6 7">ZUERICH-2</strain>
    </source>
</reference>
<feature type="transmembrane region" description="Helical" evidence="5">
    <location>
        <begin position="326"/>
        <end position="345"/>
    </location>
</feature>
<feature type="transmembrane region" description="Helical" evidence="5">
    <location>
        <begin position="296"/>
        <end position="319"/>
    </location>
</feature>
<dbReference type="SUPFAM" id="SSF103473">
    <property type="entry name" value="MFS general substrate transporter"/>
    <property type="match status" value="1"/>
</dbReference>
<dbReference type="InterPro" id="IPR051788">
    <property type="entry name" value="MFS_Transporter"/>
</dbReference>
<comment type="subcellular location">
    <subcellularLocation>
        <location evidence="1">Membrane</location>
        <topology evidence="1">Multi-pass membrane protein</topology>
    </subcellularLocation>
</comment>
<evidence type="ECO:0000256" key="4">
    <source>
        <dbReference type="ARBA" id="ARBA00023136"/>
    </source>
</evidence>
<feature type="transmembrane region" description="Helical" evidence="5">
    <location>
        <begin position="70"/>
        <end position="88"/>
    </location>
</feature>
<dbReference type="GO" id="GO:0016020">
    <property type="term" value="C:membrane"/>
    <property type="evidence" value="ECO:0007669"/>
    <property type="project" value="UniProtKB-SubCell"/>
</dbReference>